<dbReference type="EMBL" id="JAHRIO010093085">
    <property type="protein sequence ID" value="MEQ2189499.1"/>
    <property type="molecule type" value="Genomic_DNA"/>
</dbReference>
<gene>
    <name evidence="1" type="ORF">GOODEAATRI_025922</name>
</gene>
<evidence type="ECO:0000313" key="1">
    <source>
        <dbReference type="EMBL" id="MEQ2189499.1"/>
    </source>
</evidence>
<accession>A0ABV0Q132</accession>
<reference evidence="1 2" key="1">
    <citation type="submission" date="2021-06" db="EMBL/GenBank/DDBJ databases">
        <authorList>
            <person name="Palmer J.M."/>
        </authorList>
    </citation>
    <scope>NUCLEOTIDE SEQUENCE [LARGE SCALE GENOMIC DNA]</scope>
    <source>
        <strain evidence="1 2">GA_2019</strain>
        <tissue evidence="1">Muscle</tissue>
    </source>
</reference>
<proteinExistence type="predicted"/>
<dbReference type="Proteomes" id="UP001476798">
    <property type="component" value="Unassembled WGS sequence"/>
</dbReference>
<sequence>MSNCHSNMSFYSENCIGLLKRTSLPERCFSFCSRPDSVHSNGACVFYGGHMMSNPLIYIDGQNSRITAFYHTPASQADMSDEWNIQMVKPGYCLNILRYRFCTLTSRMLLKKSNLLKSGNHPTDVCVCWVLSG</sequence>
<keyword evidence="2" id="KW-1185">Reference proteome</keyword>
<comment type="caution">
    <text evidence="1">The sequence shown here is derived from an EMBL/GenBank/DDBJ whole genome shotgun (WGS) entry which is preliminary data.</text>
</comment>
<organism evidence="1 2">
    <name type="scientific">Goodea atripinnis</name>
    <dbReference type="NCBI Taxonomy" id="208336"/>
    <lineage>
        <taxon>Eukaryota</taxon>
        <taxon>Metazoa</taxon>
        <taxon>Chordata</taxon>
        <taxon>Craniata</taxon>
        <taxon>Vertebrata</taxon>
        <taxon>Euteleostomi</taxon>
        <taxon>Actinopterygii</taxon>
        <taxon>Neopterygii</taxon>
        <taxon>Teleostei</taxon>
        <taxon>Neoteleostei</taxon>
        <taxon>Acanthomorphata</taxon>
        <taxon>Ovalentaria</taxon>
        <taxon>Atherinomorphae</taxon>
        <taxon>Cyprinodontiformes</taxon>
        <taxon>Goodeidae</taxon>
        <taxon>Goodea</taxon>
    </lineage>
</organism>
<evidence type="ECO:0000313" key="2">
    <source>
        <dbReference type="Proteomes" id="UP001476798"/>
    </source>
</evidence>
<protein>
    <submittedName>
        <fullName evidence="1">Uncharacterized protein</fullName>
    </submittedName>
</protein>
<name>A0ABV0Q132_9TELE</name>